<protein>
    <submittedName>
        <fullName evidence="1">Uncharacterized protein</fullName>
    </submittedName>
</protein>
<dbReference type="KEGG" id="vab:WPS_32930"/>
<dbReference type="Proteomes" id="UP001317532">
    <property type="component" value="Chromosome"/>
</dbReference>
<accession>A0AAN1Y0R3</accession>
<gene>
    <name evidence="1" type="ORF">WPS_32930</name>
</gene>
<evidence type="ECO:0000313" key="2">
    <source>
        <dbReference type="Proteomes" id="UP001317532"/>
    </source>
</evidence>
<keyword evidence="2" id="KW-1185">Reference proteome</keyword>
<dbReference type="EMBL" id="AP025523">
    <property type="protein sequence ID" value="BDE08017.1"/>
    <property type="molecule type" value="Genomic_DNA"/>
</dbReference>
<name>A0AAN1Y0R3_UNVUL</name>
<proteinExistence type="predicted"/>
<dbReference type="AlphaFoldDB" id="A0AAN1Y0R3"/>
<reference evidence="1 2" key="1">
    <citation type="journal article" date="2022" name="ISME Commun">
        <title>Vulcanimicrobium alpinus gen. nov. sp. nov., the first cultivated representative of the candidate phylum 'Eremiobacterota', is a metabolically versatile aerobic anoxygenic phototroph.</title>
        <authorList>
            <person name="Yabe S."/>
            <person name="Muto K."/>
            <person name="Abe K."/>
            <person name="Yokota A."/>
            <person name="Staudigel H."/>
            <person name="Tebo B.M."/>
        </authorList>
    </citation>
    <scope>NUCLEOTIDE SEQUENCE [LARGE SCALE GENOMIC DNA]</scope>
    <source>
        <strain evidence="1 2">WC8-2</strain>
    </source>
</reference>
<evidence type="ECO:0000313" key="1">
    <source>
        <dbReference type="EMBL" id="BDE08017.1"/>
    </source>
</evidence>
<sequence length="109" mass="12327">MTAADQFRDDVGDERDAVFSGRPFLRDGDLHATHIALGRRRSFGKQARRASPRGGRARVAAVPSLPRLRRTFRRSRYGKVENARDAGRLSQFYPRTFPLTRACAPSRGR</sequence>
<organism evidence="1 2">
    <name type="scientific">Vulcanimicrobium alpinum</name>
    <dbReference type="NCBI Taxonomy" id="3016050"/>
    <lineage>
        <taxon>Bacteria</taxon>
        <taxon>Bacillati</taxon>
        <taxon>Vulcanimicrobiota</taxon>
        <taxon>Vulcanimicrobiia</taxon>
        <taxon>Vulcanimicrobiales</taxon>
        <taxon>Vulcanimicrobiaceae</taxon>
        <taxon>Vulcanimicrobium</taxon>
    </lineage>
</organism>